<dbReference type="SUPFAM" id="SSF50249">
    <property type="entry name" value="Nucleic acid-binding proteins"/>
    <property type="match status" value="2"/>
</dbReference>
<dbReference type="PROSITE" id="PS01175">
    <property type="entry name" value="RIBONUCLEASE_II"/>
    <property type="match status" value="1"/>
</dbReference>
<reference evidence="3" key="1">
    <citation type="submission" date="2021-01" db="EMBL/GenBank/DDBJ databases">
        <authorList>
            <person name="Corre E."/>
            <person name="Pelletier E."/>
            <person name="Niang G."/>
            <person name="Scheremetjew M."/>
            <person name="Finn R."/>
            <person name="Kale V."/>
            <person name="Holt S."/>
            <person name="Cochrane G."/>
            <person name="Meng A."/>
            <person name="Brown T."/>
            <person name="Cohen L."/>
        </authorList>
    </citation>
    <scope>NUCLEOTIDE SEQUENCE</scope>
    <source>
        <strain evidence="3">CCMP1897</strain>
    </source>
</reference>
<dbReference type="InterPro" id="IPR012340">
    <property type="entry name" value="NA-bd_OB-fold"/>
</dbReference>
<gene>
    <name evidence="3" type="ORF">PSAL00342_LOCUS2438</name>
</gene>
<evidence type="ECO:0000259" key="2">
    <source>
        <dbReference type="SMART" id="SM00955"/>
    </source>
</evidence>
<dbReference type="GO" id="GO:0003723">
    <property type="term" value="F:RNA binding"/>
    <property type="evidence" value="ECO:0007669"/>
    <property type="project" value="InterPro"/>
</dbReference>
<name>A0A7S3XDB3_9CHLO</name>
<dbReference type="Pfam" id="PF17849">
    <property type="entry name" value="OB_Dis3"/>
    <property type="match status" value="1"/>
</dbReference>
<dbReference type="PANTHER" id="PTHR23355">
    <property type="entry name" value="RIBONUCLEASE"/>
    <property type="match status" value="1"/>
</dbReference>
<accession>A0A7S3XDB3</accession>
<dbReference type="GO" id="GO:0000175">
    <property type="term" value="F:3'-5'-RNA exonuclease activity"/>
    <property type="evidence" value="ECO:0007669"/>
    <property type="project" value="TreeGrafter"/>
</dbReference>
<organism evidence="3">
    <name type="scientific">Picocystis salinarum</name>
    <dbReference type="NCBI Taxonomy" id="88271"/>
    <lineage>
        <taxon>Eukaryota</taxon>
        <taxon>Viridiplantae</taxon>
        <taxon>Chlorophyta</taxon>
        <taxon>Picocystophyceae</taxon>
        <taxon>Picocystales</taxon>
        <taxon>Picocystaceae</taxon>
        <taxon>Picocystis</taxon>
    </lineage>
</organism>
<dbReference type="GO" id="GO:0006402">
    <property type="term" value="P:mRNA catabolic process"/>
    <property type="evidence" value="ECO:0007669"/>
    <property type="project" value="TreeGrafter"/>
</dbReference>
<dbReference type="InterPro" id="IPR041505">
    <property type="entry name" value="Dis3_CSD2"/>
</dbReference>
<protein>
    <recommendedName>
        <fullName evidence="2">RNB domain-containing protein</fullName>
    </recommendedName>
</protein>
<dbReference type="EMBL" id="HBIS01002737">
    <property type="protein sequence ID" value="CAE0608619.1"/>
    <property type="molecule type" value="Transcribed_RNA"/>
</dbReference>
<proteinExistence type="inferred from homology"/>
<evidence type="ECO:0000256" key="1">
    <source>
        <dbReference type="RuleBase" id="RU003901"/>
    </source>
</evidence>
<dbReference type="AlphaFoldDB" id="A0A7S3XDB3"/>
<dbReference type="Gene3D" id="2.40.50.700">
    <property type="match status" value="1"/>
</dbReference>
<sequence>MRSPTIQYTAHWEEERTKEAVEKEEVFLAHIKINAKKSKEAYATLDGLHVDVLLAGKTDQNRCVDGDQVVLRVKGIEAWESIKTGKLAQNLRSPARDPVGCLSDGMRRTSISENNKHHRQTKESQSYVVGMETLKKLAQQYPTKRPTAQVVAVQKASRKREAVVGHLEFRDQEKGILTLVTRDAKLPHCIMYMEDIPIGLRRKISTEMRDVNAEKTLVLAKITKWQVKYPYPVAKVMKAIGMSGEIETESRAILEAENIHQDHDDFPLEAMECLPVTPWRLKEEDIKERRDLRDARIFSIDPITARDLDDALSYAELANGCAEVGVHIADVSHFVPPESALDEEAQRRSTSVYLVQKVLPMLPRLLCEELCSLNAGVDRCAFSVIWVLDRDGNIKDQWMGKTIIRSCAKLSYEDAQNMLDGKFSAKPNEEPPTLLHGPHTWNEVVSDVRGLNRIAQRLRKSRFENGSLRLDNKKLLIDLDDAGFPIGHRLFKVKDANRLVEEFMLLANRSVARFITEYYPDRSLLRRHPFPNGTKMVELVEFAKHHGIDLRAGSSKEIHESLQALLVTEQARRAARSIGLDVQTLFELMQILATEPMQLAMYFNTGDHEESDWRHFALAFDHYTHFTSPIRRYPDIIVHRLLSASLDAHSGKDPAESFKLHGNKDTDILSDIAAHCNDCKLAAKNAQEASARLFLAFILREKPRVAKAIVVALNGDKFFEVYIPEYGLQRRVNVENDHPGLKVTWDEEEGILELVGKPRPLSNDQEAPCNEVCGGSVETALVVKVFASLDILLCCGGGKGKPLDVKAELLLE</sequence>
<dbReference type="Pfam" id="PF00773">
    <property type="entry name" value="RNB"/>
    <property type="match status" value="1"/>
</dbReference>
<dbReference type="SMART" id="SM00955">
    <property type="entry name" value="RNB"/>
    <property type="match status" value="1"/>
</dbReference>
<dbReference type="InterPro" id="IPR050180">
    <property type="entry name" value="RNR_Ribonuclease"/>
</dbReference>
<dbReference type="GO" id="GO:0000932">
    <property type="term" value="C:P-body"/>
    <property type="evidence" value="ECO:0007669"/>
    <property type="project" value="TreeGrafter"/>
</dbReference>
<dbReference type="InterPro" id="IPR022966">
    <property type="entry name" value="RNase_II/R_CS"/>
</dbReference>
<dbReference type="PANTHER" id="PTHR23355:SF9">
    <property type="entry name" value="DIS3-LIKE EXONUCLEASE 2"/>
    <property type="match status" value="1"/>
</dbReference>
<comment type="similarity">
    <text evidence="1">Belongs to the RNR ribonuclease family.</text>
</comment>
<dbReference type="Gene3D" id="2.40.50.690">
    <property type="match status" value="1"/>
</dbReference>
<dbReference type="InterPro" id="IPR001900">
    <property type="entry name" value="RNase_II/R"/>
</dbReference>
<feature type="domain" description="RNB" evidence="2">
    <location>
        <begin position="289"/>
        <end position="648"/>
    </location>
</feature>
<evidence type="ECO:0000313" key="3">
    <source>
        <dbReference type="EMBL" id="CAE0608619.1"/>
    </source>
</evidence>